<evidence type="ECO:0000256" key="4">
    <source>
        <dbReference type="ARBA" id="ARBA00072230"/>
    </source>
</evidence>
<evidence type="ECO:0000313" key="8">
    <source>
        <dbReference type="Proteomes" id="UP001174136"/>
    </source>
</evidence>
<evidence type="ECO:0000313" key="6">
    <source>
        <dbReference type="EMBL" id="KAK0136390.1"/>
    </source>
</evidence>
<dbReference type="PANTHER" id="PTHR11645">
    <property type="entry name" value="PYRROLINE-5-CARBOXYLATE REDUCTASE"/>
    <property type="match status" value="1"/>
</dbReference>
<comment type="function">
    <text evidence="3">Probable oxidoreductase.</text>
</comment>
<name>A0AA47MA49_MERPO</name>
<dbReference type="EMBL" id="JAOPHQ010004420">
    <property type="protein sequence ID" value="KAK0139344.1"/>
    <property type="molecule type" value="Genomic_DNA"/>
</dbReference>
<dbReference type="Proteomes" id="UP001174136">
    <property type="component" value="Unassembled WGS sequence"/>
</dbReference>
<evidence type="ECO:0000313" key="7">
    <source>
        <dbReference type="EMBL" id="KAK0139344.1"/>
    </source>
</evidence>
<dbReference type="AlphaFoldDB" id="A0AA47MA49"/>
<evidence type="ECO:0000259" key="5">
    <source>
        <dbReference type="Pfam" id="PF03807"/>
    </source>
</evidence>
<sequence length="347" mass="37996">MVDIMADLDTLSFESGLGGDLRDVQFLRARANGLAICGCAHAAFLCKLSQSLRENVKRPASEEEEEEGDRNALRVGILGMGRIGKQLLTSLLETVGIQPAQINISTRRPESSAECRQRGVQCYLDNGRLAAWADVLFLCCLPSQLAAVSADLRAHLPKQCLVYSFVTAVPPKRLANLLGHSFILIPQYDFVTGETTDMWQSQHGIARALKDPVLMEASCPLEMSGGLSLDKKWVCGVLYSLLNICTSASMGSRDTLALINDLFQLKAPQCEKFTTQSYISSAHASSLSPDEPFPWINLIDVHVMETPLSLFMSRSQNMPASISMAYKSLATTHTIQWHKAKCLSASV</sequence>
<dbReference type="FunFam" id="3.40.50.720:FF:000447">
    <property type="entry name" value="NADP dependent oxidoreductase domain containing 1"/>
    <property type="match status" value="1"/>
</dbReference>
<dbReference type="InterPro" id="IPR036291">
    <property type="entry name" value="NAD(P)-bd_dom_sf"/>
</dbReference>
<dbReference type="EMBL" id="JAOPHQ010005163">
    <property type="protein sequence ID" value="KAK0136390.1"/>
    <property type="molecule type" value="Genomic_DNA"/>
</dbReference>
<evidence type="ECO:0000256" key="1">
    <source>
        <dbReference type="ARBA" id="ARBA00005525"/>
    </source>
</evidence>
<feature type="domain" description="Pyrroline-5-carboxylate reductase catalytic N-terminal" evidence="5">
    <location>
        <begin position="74"/>
        <end position="162"/>
    </location>
</feature>
<keyword evidence="8" id="KW-1185">Reference proteome</keyword>
<evidence type="ECO:0000256" key="3">
    <source>
        <dbReference type="ARBA" id="ARBA00054560"/>
    </source>
</evidence>
<reference evidence="6" key="1">
    <citation type="journal article" date="2023" name="Front. Mar. Sci.">
        <title>A new Merluccius polli reference genome to investigate the effects of global change in West African waters.</title>
        <authorList>
            <person name="Mateo J.L."/>
            <person name="Blanco-Fernandez C."/>
            <person name="Garcia-Vazquez E."/>
            <person name="Machado-Schiaffino G."/>
        </authorList>
    </citation>
    <scope>NUCLEOTIDE SEQUENCE</scope>
    <source>
        <strain evidence="6">C29</strain>
        <tissue evidence="6">Fin</tissue>
    </source>
</reference>
<dbReference type="InterPro" id="IPR028939">
    <property type="entry name" value="P5C_Rdtase_cat_N"/>
</dbReference>
<organism evidence="6 8">
    <name type="scientific">Merluccius polli</name>
    <name type="common">Benguela hake</name>
    <name type="synonym">Merluccius cadenati</name>
    <dbReference type="NCBI Taxonomy" id="89951"/>
    <lineage>
        <taxon>Eukaryota</taxon>
        <taxon>Metazoa</taxon>
        <taxon>Chordata</taxon>
        <taxon>Craniata</taxon>
        <taxon>Vertebrata</taxon>
        <taxon>Euteleostomi</taxon>
        <taxon>Actinopterygii</taxon>
        <taxon>Neopterygii</taxon>
        <taxon>Teleostei</taxon>
        <taxon>Neoteleostei</taxon>
        <taxon>Acanthomorphata</taxon>
        <taxon>Zeiogadaria</taxon>
        <taxon>Gadariae</taxon>
        <taxon>Gadiformes</taxon>
        <taxon>Gadoidei</taxon>
        <taxon>Merlucciidae</taxon>
        <taxon>Merluccius</taxon>
    </lineage>
</organism>
<comment type="caution">
    <text evidence="6">The sequence shown here is derived from an EMBL/GenBank/DDBJ whole genome shotgun (WGS) entry which is preliminary data.</text>
</comment>
<proteinExistence type="inferred from homology"/>
<protein>
    <recommendedName>
        <fullName evidence="4">NADP-dependent oxidoreductase domain-containing protein 1</fullName>
    </recommendedName>
</protein>
<dbReference type="Gene3D" id="3.40.50.720">
    <property type="entry name" value="NAD(P)-binding Rossmann-like Domain"/>
    <property type="match status" value="1"/>
</dbReference>
<gene>
    <name evidence="6" type="primary">NOXRED1_1</name>
    <name evidence="7" type="synonym">NOXRED1_0</name>
    <name evidence="7" type="ORF">N1851_024019</name>
    <name evidence="6" type="ORF">N1851_027706</name>
</gene>
<accession>A0AA47MA49</accession>
<dbReference type="SUPFAM" id="SSF51735">
    <property type="entry name" value="NAD(P)-binding Rossmann-fold domains"/>
    <property type="match status" value="1"/>
</dbReference>
<dbReference type="PANTHER" id="PTHR11645:SF58">
    <property type="entry name" value="NADP-DEPENDENT OXIDOREDUCTASE DOMAIN-CONTAINING PROTEIN 1"/>
    <property type="match status" value="1"/>
</dbReference>
<evidence type="ECO:0000256" key="2">
    <source>
        <dbReference type="ARBA" id="ARBA00023002"/>
    </source>
</evidence>
<comment type="similarity">
    <text evidence="1">Belongs to the pyrroline-5-carboxylate reductase family.</text>
</comment>
<dbReference type="Pfam" id="PF03807">
    <property type="entry name" value="F420_oxidored"/>
    <property type="match status" value="1"/>
</dbReference>
<dbReference type="GO" id="GO:0055129">
    <property type="term" value="P:L-proline biosynthetic process"/>
    <property type="evidence" value="ECO:0007669"/>
    <property type="project" value="TreeGrafter"/>
</dbReference>
<keyword evidence="2" id="KW-0560">Oxidoreductase</keyword>
<dbReference type="GO" id="GO:0004735">
    <property type="term" value="F:pyrroline-5-carboxylate reductase activity"/>
    <property type="evidence" value="ECO:0007669"/>
    <property type="project" value="TreeGrafter"/>
</dbReference>